<proteinExistence type="predicted"/>
<organism evidence="1 2">
    <name type="scientific">Symbiodinium necroappetens</name>
    <dbReference type="NCBI Taxonomy" id="1628268"/>
    <lineage>
        <taxon>Eukaryota</taxon>
        <taxon>Sar</taxon>
        <taxon>Alveolata</taxon>
        <taxon>Dinophyceae</taxon>
        <taxon>Suessiales</taxon>
        <taxon>Symbiodiniaceae</taxon>
        <taxon>Symbiodinium</taxon>
    </lineage>
</organism>
<name>A0A812QCM2_9DINO</name>
<sequence length="131" mass="14134">RARQGSKVAMPARRKPSSVIITLLTMGPRTASYRNGTLNPGNLTTKARVDGVVDHGMRVAIMTVSTALVIWEWDCGIVDVTGMRRGQQARASLPKGHVRPVHLHKTPGLASGSNKSTNHKWVASMLVSRSA</sequence>
<comment type="caution">
    <text evidence="1">The sequence shown here is derived from an EMBL/GenBank/DDBJ whole genome shotgun (WGS) entry which is preliminary data.</text>
</comment>
<gene>
    <name evidence="1" type="ORF">SNEC2469_LOCUS10537</name>
</gene>
<dbReference type="AlphaFoldDB" id="A0A812QCM2"/>
<feature type="non-terminal residue" evidence="1">
    <location>
        <position position="1"/>
    </location>
</feature>
<dbReference type="Proteomes" id="UP000601435">
    <property type="component" value="Unassembled WGS sequence"/>
</dbReference>
<keyword evidence="2" id="KW-1185">Reference proteome</keyword>
<reference evidence="1" key="1">
    <citation type="submission" date="2021-02" db="EMBL/GenBank/DDBJ databases">
        <authorList>
            <person name="Dougan E. K."/>
            <person name="Rhodes N."/>
            <person name="Thang M."/>
            <person name="Chan C."/>
        </authorList>
    </citation>
    <scope>NUCLEOTIDE SEQUENCE</scope>
</reference>
<accession>A0A812QCM2</accession>
<evidence type="ECO:0000313" key="2">
    <source>
        <dbReference type="Proteomes" id="UP000601435"/>
    </source>
</evidence>
<evidence type="ECO:0000313" key="1">
    <source>
        <dbReference type="EMBL" id="CAE7388108.1"/>
    </source>
</evidence>
<protein>
    <submittedName>
        <fullName evidence="1">Uncharacterized protein</fullName>
    </submittedName>
</protein>
<dbReference type="EMBL" id="CAJNJA010016789">
    <property type="protein sequence ID" value="CAE7388108.1"/>
    <property type="molecule type" value="Genomic_DNA"/>
</dbReference>